<dbReference type="Gene3D" id="1.50.10.10">
    <property type="match status" value="1"/>
</dbReference>
<dbReference type="InterPro" id="IPR032856">
    <property type="entry name" value="GDE_N_bis"/>
</dbReference>
<reference evidence="3 4" key="1">
    <citation type="submission" date="2018-03" db="EMBL/GenBank/DDBJ databases">
        <title>Genomic Encyclopedia of Archaeal and Bacterial Type Strains, Phase II (KMG-II): from individual species to whole genera.</title>
        <authorList>
            <person name="Goeker M."/>
        </authorList>
    </citation>
    <scope>NUCLEOTIDE SEQUENCE [LARGE SCALE GENOMIC DNA]</scope>
    <source>
        <strain evidence="3 4">DSM 19711</strain>
    </source>
</reference>
<evidence type="ECO:0000313" key="3">
    <source>
        <dbReference type="EMBL" id="PRY10252.1"/>
    </source>
</evidence>
<dbReference type="SUPFAM" id="SSF48208">
    <property type="entry name" value="Six-hairpin glycosidases"/>
    <property type="match status" value="1"/>
</dbReference>
<protein>
    <submittedName>
        <fullName evidence="3">Amylo-alpha-1,6-glucosidase</fullName>
    </submittedName>
</protein>
<dbReference type="GO" id="GO:0005975">
    <property type="term" value="P:carbohydrate metabolic process"/>
    <property type="evidence" value="ECO:0007669"/>
    <property type="project" value="InterPro"/>
</dbReference>
<keyword evidence="4" id="KW-1185">Reference proteome</keyword>
<evidence type="ECO:0000313" key="4">
    <source>
        <dbReference type="Proteomes" id="UP000238083"/>
    </source>
</evidence>
<dbReference type="InterPro" id="IPR054491">
    <property type="entry name" value="MGH1-like_GH"/>
</dbReference>
<sequence length="619" mass="65493">MADDVRTPWLSDLVCAVSAPTQVWCGPDGEVDGTRGVEGFWHGDVRVVRSAVLTVDAERVTPVLVAPDGAAGILTVGVARNLADAHPDPTVRVQRRRTVTPGVGREDLLVTATVPTACTLRVEITSDLAPMDAVRGGRPTEPLAPAEDGSWAADGVSAAVVADGVSVTGAAVVLTWRVEVSPRNPWRGAWEVRAEDAHAVVAAPPSRADRSSRVPAGTFDVRLTRWVARALADLDGLRMTHPARPDDVFVAAGAPWYLTLFGRDALWTARMLLPLGWELAASTLRVLAAFQGVRHDPATGEEPGKVLHEVRRAAAQHGGSMALPPVYFGTVDATSLWVCLLHEAWRAGMPDEQVEELLPNLEAALAWQESFGDGFLHYVDASGTGLANQGWKDSHDSVQWNAGGFAQAPIALCEVQGYAHQAAVGGAEVLERFGRPGAVHRAWAQRLRTRFRARFWVTRADGARFPAIALDGAGRAVDSLTSNIGHLLGTGLLDAQESALVADHLASPVLSEGFGLRTLASDAASFSPLSYHNGSVWAHDTAIAITGLVREGFPAQARVLADGLLAAAEAFGYRVPELHAGDARADVPVPVPYPASCRPQAWSAAAAVAVLDASARAGW</sequence>
<comment type="caution">
    <text evidence="3">The sequence shown here is derived from an EMBL/GenBank/DDBJ whole genome shotgun (WGS) entry which is preliminary data.</text>
</comment>
<evidence type="ECO:0000259" key="2">
    <source>
        <dbReference type="Pfam" id="PF22422"/>
    </source>
</evidence>
<name>A0A2T0QX06_9ACTN</name>
<dbReference type="Pfam" id="PF14742">
    <property type="entry name" value="GDE_N_bis"/>
    <property type="match status" value="1"/>
</dbReference>
<dbReference type="OrthoDB" id="9759959at2"/>
<feature type="domain" description="Putative glycogen debranching enzyme N-terminal" evidence="1">
    <location>
        <begin position="19"/>
        <end position="187"/>
    </location>
</feature>
<dbReference type="Proteomes" id="UP000238083">
    <property type="component" value="Unassembled WGS sequence"/>
</dbReference>
<organism evidence="3 4">
    <name type="scientific">Kineococcus rhizosphaerae</name>
    <dbReference type="NCBI Taxonomy" id="559628"/>
    <lineage>
        <taxon>Bacteria</taxon>
        <taxon>Bacillati</taxon>
        <taxon>Actinomycetota</taxon>
        <taxon>Actinomycetes</taxon>
        <taxon>Kineosporiales</taxon>
        <taxon>Kineosporiaceae</taxon>
        <taxon>Kineococcus</taxon>
    </lineage>
</organism>
<dbReference type="EMBL" id="PVZF01000017">
    <property type="protein sequence ID" value="PRY10252.1"/>
    <property type="molecule type" value="Genomic_DNA"/>
</dbReference>
<gene>
    <name evidence="3" type="ORF">CLV37_11726</name>
</gene>
<accession>A0A2T0QX06</accession>
<dbReference type="InterPro" id="IPR012341">
    <property type="entry name" value="6hp_glycosidase-like_sf"/>
</dbReference>
<dbReference type="Pfam" id="PF22422">
    <property type="entry name" value="MGH1-like_GH"/>
    <property type="match status" value="1"/>
</dbReference>
<feature type="domain" description="Mannosylglycerate hydrolase MGH1-like glycoside hydrolase" evidence="2">
    <location>
        <begin position="393"/>
        <end position="569"/>
    </location>
</feature>
<dbReference type="InterPro" id="IPR008928">
    <property type="entry name" value="6-hairpin_glycosidase_sf"/>
</dbReference>
<evidence type="ECO:0000259" key="1">
    <source>
        <dbReference type="Pfam" id="PF14742"/>
    </source>
</evidence>
<dbReference type="AlphaFoldDB" id="A0A2T0QX06"/>
<dbReference type="RefSeq" id="WP_106215348.1">
    <property type="nucleotide sequence ID" value="NZ_PVZF01000017.1"/>
</dbReference>
<proteinExistence type="predicted"/>